<dbReference type="AlphaFoldDB" id="A0A4Q7KET8"/>
<accession>A0A4Q7KET8</accession>
<reference evidence="2 3" key="1">
    <citation type="submission" date="2019-02" db="EMBL/GenBank/DDBJ databases">
        <title>Genomic Encyclopedia of Type Strains, Phase IV (KMG-IV): sequencing the most valuable type-strain genomes for metagenomic binning, comparative biology and taxonomic classification.</title>
        <authorList>
            <person name="Goeker M."/>
        </authorList>
    </citation>
    <scope>NUCLEOTIDE SEQUENCE [LARGE SCALE GENOMIC DNA]</scope>
    <source>
        <strain evidence="2 3">DSM 101727</strain>
    </source>
</reference>
<evidence type="ECO:0000256" key="1">
    <source>
        <dbReference type="SAM" id="MobiDB-lite"/>
    </source>
</evidence>
<name>A0A4Q7KET8_9PSEU</name>
<evidence type="ECO:0000313" key="2">
    <source>
        <dbReference type="EMBL" id="RZS30570.1"/>
    </source>
</evidence>
<feature type="compositionally biased region" description="Low complexity" evidence="1">
    <location>
        <begin position="676"/>
        <end position="688"/>
    </location>
</feature>
<keyword evidence="3" id="KW-1185">Reference proteome</keyword>
<gene>
    <name evidence="2" type="ORF">EV193_11691</name>
</gene>
<sequence>MSVHLAFGVVAGPELGCWLPGDPPRRAEERTGAHPPGAPVAVGPADAAPDAVLAATKQLTALVADGDVAAGAGVDLGGGFGSARLAGARGDRRDAVLAAMRVLGADGAHRLGDRTGTLVALFGPSATKPVGAAARTAIAEERWAALQLASAASDLLGPEQVERVLALRAPEEVDPFPHGAASTVAEHLSPVLTRYPRPRRLALITGLWEQVCAERTSRLRAARLPGTQVRIERIDKLRERFSAHFDAPILQRIAWDLGENPTIGAAARWRPPADWTANELRRLLNDAIGATALLRFAKAVSDLGLETAAKIHYAELHAANECLSKEARNVAARRDKGAYSHPARPGCYVHDLVQMLRPGRTVSTKAEVQVKQRIGMARNYGVVVFDAITKIVDDELYDVRLRGCWDACTPWETPTLHSWRTTAGFSRPARTWENPPLADANEHGPTRTLAQRLADAPDEQPADVERPHDLLWLADLADALAPFYGNESATVLYERHSPSIDYREPRPPPETRRPRADSVPLAAAGVAQLVAFGATPPPRGKTWTELLDGVAADAAVTEASVGAFPVPAELSTVDKSVIPGTGLTVEVGREPRQLADWSSYMGNCIGTTWYADDAREGQCVLMALRDGHGRIAANLDIRKRAGGWWINEIRARFNDELDKDRTRAIERWVAGLAPPETPAAAPASTLPPVRVRTRGPARRPAAVRLPSALIEELTARVERELRATRADSARRVYVHLARGLGQPGRPADHEPDAAVTALRRLGPERHAELVRTALDAGLDALTLWRATGVRPLATAVGTIDPEVRERHRLGPLTEDASLPRTLRALVRRPEITPARTMDVVARTVRAAVGDLVRADDTALIESVTRRPSPELVCALAITVTCADQSTVDNLVRVVPATSTEVPGFPATDLLDENGPWQRARAAAIELGAPVELSAERGLLVPARLLGNGGWPALWSRAHR</sequence>
<dbReference type="RefSeq" id="WP_130348497.1">
    <property type="nucleotide sequence ID" value="NZ_SGWQ01000016.1"/>
</dbReference>
<proteinExistence type="predicted"/>
<evidence type="ECO:0000313" key="3">
    <source>
        <dbReference type="Proteomes" id="UP000294257"/>
    </source>
</evidence>
<feature type="region of interest" description="Disordered" evidence="1">
    <location>
        <begin position="676"/>
        <end position="698"/>
    </location>
</feature>
<protein>
    <submittedName>
        <fullName evidence="2">Uncharacterized protein</fullName>
    </submittedName>
</protein>
<dbReference type="Proteomes" id="UP000294257">
    <property type="component" value="Unassembled WGS sequence"/>
</dbReference>
<organism evidence="2 3">
    <name type="scientific">Herbihabitans rhizosphaerae</name>
    <dbReference type="NCBI Taxonomy" id="1872711"/>
    <lineage>
        <taxon>Bacteria</taxon>
        <taxon>Bacillati</taxon>
        <taxon>Actinomycetota</taxon>
        <taxon>Actinomycetes</taxon>
        <taxon>Pseudonocardiales</taxon>
        <taxon>Pseudonocardiaceae</taxon>
        <taxon>Herbihabitans</taxon>
    </lineage>
</organism>
<comment type="caution">
    <text evidence="2">The sequence shown here is derived from an EMBL/GenBank/DDBJ whole genome shotgun (WGS) entry which is preliminary data.</text>
</comment>
<dbReference type="OrthoDB" id="3285983at2"/>
<dbReference type="EMBL" id="SGWQ01000016">
    <property type="protein sequence ID" value="RZS30570.1"/>
    <property type="molecule type" value="Genomic_DNA"/>
</dbReference>